<reference evidence="2" key="1">
    <citation type="journal article" date="2019" name="Int. J. Syst. Evol. Microbiol.">
        <title>The Global Catalogue of Microorganisms (GCM) 10K type strain sequencing project: providing services to taxonomists for standard genome sequencing and annotation.</title>
        <authorList>
            <consortium name="The Broad Institute Genomics Platform"/>
            <consortium name="The Broad Institute Genome Sequencing Center for Infectious Disease"/>
            <person name="Wu L."/>
            <person name="Ma J."/>
        </authorList>
    </citation>
    <scope>NUCLEOTIDE SEQUENCE [LARGE SCALE GENOMIC DNA]</scope>
    <source>
        <strain evidence="2">KACC 12507</strain>
    </source>
</reference>
<dbReference type="EMBL" id="JBHSGU010000002">
    <property type="protein sequence ID" value="MFC4699289.1"/>
    <property type="molecule type" value="Genomic_DNA"/>
</dbReference>
<protein>
    <recommendedName>
        <fullName evidence="3">LRAT domain-containing protein</fullName>
    </recommendedName>
</protein>
<dbReference type="RefSeq" id="WP_382406040.1">
    <property type="nucleotide sequence ID" value="NZ_JBHSGU010000002.1"/>
</dbReference>
<proteinExistence type="predicted"/>
<evidence type="ECO:0000313" key="1">
    <source>
        <dbReference type="EMBL" id="MFC4699289.1"/>
    </source>
</evidence>
<accession>A0ABV9LT14</accession>
<organism evidence="1 2">
    <name type="scientific">Glaciecola siphonariae</name>
    <dbReference type="NCBI Taxonomy" id="521012"/>
    <lineage>
        <taxon>Bacteria</taxon>
        <taxon>Pseudomonadati</taxon>
        <taxon>Pseudomonadota</taxon>
        <taxon>Gammaproteobacteria</taxon>
        <taxon>Alteromonadales</taxon>
        <taxon>Alteromonadaceae</taxon>
        <taxon>Glaciecola</taxon>
    </lineage>
</organism>
<name>A0ABV9LT14_9ALTE</name>
<keyword evidence="2" id="KW-1185">Reference proteome</keyword>
<dbReference type="Gene3D" id="3.90.1720.30">
    <property type="entry name" value="PPPDE domains"/>
    <property type="match status" value="1"/>
</dbReference>
<sequence>MPAPLLWLGAAAISIYAGNKLNVAHLREQNIVSRLPGDCNSAIVPVNGSIVTCGIYEVLDHTGIWVDGNIYELNGSGLVRCVSPKRFIENRSGDDIYVACNMLDTPLSESASVERAKSQLYSLYKYHLLRQNCHKFVAEMIAGYPCEVTSFSDLNEFLSEYFSSPIDWRLTQINKS</sequence>
<dbReference type="InterPro" id="IPR042266">
    <property type="entry name" value="PPPDE_sf"/>
</dbReference>
<dbReference type="Proteomes" id="UP001595897">
    <property type="component" value="Unassembled WGS sequence"/>
</dbReference>
<evidence type="ECO:0008006" key="3">
    <source>
        <dbReference type="Google" id="ProtNLM"/>
    </source>
</evidence>
<gene>
    <name evidence="1" type="ORF">ACFO4O_03840</name>
</gene>
<evidence type="ECO:0000313" key="2">
    <source>
        <dbReference type="Proteomes" id="UP001595897"/>
    </source>
</evidence>
<comment type="caution">
    <text evidence="1">The sequence shown here is derived from an EMBL/GenBank/DDBJ whole genome shotgun (WGS) entry which is preliminary data.</text>
</comment>